<feature type="domain" description="Malonyl-CoA:ACP transacylase (MAT)" evidence="3">
    <location>
        <begin position="1"/>
        <end position="168"/>
    </location>
</feature>
<proteinExistence type="predicted"/>
<dbReference type="InterPro" id="IPR001227">
    <property type="entry name" value="Ac_transferase_dom_sf"/>
</dbReference>
<evidence type="ECO:0000256" key="1">
    <source>
        <dbReference type="ARBA" id="ARBA00022450"/>
    </source>
</evidence>
<evidence type="ECO:0000313" key="4">
    <source>
        <dbReference type="EMBL" id="MEE4598169.1"/>
    </source>
</evidence>
<keyword evidence="5" id="KW-1185">Reference proteome</keyword>
<comment type="caution">
    <text evidence="4">The sequence shown here is derived from an EMBL/GenBank/DDBJ whole genome shotgun (WGS) entry which is preliminary data.</text>
</comment>
<evidence type="ECO:0000313" key="5">
    <source>
        <dbReference type="Proteomes" id="UP001354709"/>
    </source>
</evidence>
<organism evidence="4 5">
    <name type="scientific">Streptomyces asiaticus subsp. ignotus</name>
    <dbReference type="NCBI Taxonomy" id="3098222"/>
    <lineage>
        <taxon>Bacteria</taxon>
        <taxon>Bacillati</taxon>
        <taxon>Actinomycetota</taxon>
        <taxon>Actinomycetes</taxon>
        <taxon>Kitasatosporales</taxon>
        <taxon>Streptomycetaceae</taxon>
        <taxon>Streptomyces</taxon>
        <taxon>Streptomyces violaceusniger group</taxon>
    </lineage>
</organism>
<dbReference type="InterPro" id="IPR050091">
    <property type="entry name" value="PKS_NRPS_Biosynth_Enz"/>
</dbReference>
<dbReference type="PANTHER" id="PTHR43775:SF37">
    <property type="entry name" value="SI:DKEY-61P9.11"/>
    <property type="match status" value="1"/>
</dbReference>
<gene>
    <name evidence="4" type="ORF">V2J94_41075</name>
</gene>
<dbReference type="PANTHER" id="PTHR43775">
    <property type="entry name" value="FATTY ACID SYNTHASE"/>
    <property type="match status" value="1"/>
</dbReference>
<dbReference type="SUPFAM" id="SSF52151">
    <property type="entry name" value="FabD/lysophospholipase-like"/>
    <property type="match status" value="1"/>
</dbReference>
<dbReference type="RefSeq" id="WP_330815302.1">
    <property type="nucleotide sequence ID" value="NZ_JAZBJO010000044.1"/>
</dbReference>
<keyword evidence="4" id="KW-0808">Transferase</keyword>
<reference evidence="4 5" key="1">
    <citation type="submission" date="2023-11" db="EMBL/GenBank/DDBJ databases">
        <title>30 novel species of actinomycetes from the DSMZ collection.</title>
        <authorList>
            <person name="Nouioui I."/>
        </authorList>
    </citation>
    <scope>NUCLEOTIDE SEQUENCE [LARGE SCALE GENOMIC DNA]</scope>
    <source>
        <strain evidence="4 5">DSM 41524</strain>
    </source>
</reference>
<dbReference type="GO" id="GO:0016746">
    <property type="term" value="F:acyltransferase activity"/>
    <property type="evidence" value="ECO:0007669"/>
    <property type="project" value="UniProtKB-KW"/>
</dbReference>
<sequence length="168" mass="17978">MDALAGAMLSVLAAAEEVERYAVEDTWIAAENGPGHCVFSGRPEAVSTLAGRLRAAGFTTLPVDATHPFHTPQLAGAAALLGEDLRHVDLAPARIPIASSVLGTWLDGKVPEPGYWRDHMVSRVRFRTAAGLVLSRHRVLVEVGPGTARPWINQADPDAVCVRTVRRS</sequence>
<name>A0ABU7Q9U3_9ACTN</name>
<dbReference type="Proteomes" id="UP001354709">
    <property type="component" value="Unassembled WGS sequence"/>
</dbReference>
<keyword evidence="1" id="KW-0596">Phosphopantetheine</keyword>
<keyword evidence="4" id="KW-0012">Acyltransferase</keyword>
<dbReference type="EMBL" id="JAZBJO010000044">
    <property type="protein sequence ID" value="MEE4598169.1"/>
    <property type="molecule type" value="Genomic_DNA"/>
</dbReference>
<keyword evidence="2" id="KW-0597">Phosphoprotein</keyword>
<protein>
    <submittedName>
        <fullName evidence="4">Acyltransferase domain-containing protein</fullName>
    </submittedName>
</protein>
<dbReference type="Pfam" id="PF00698">
    <property type="entry name" value="Acyl_transf_1"/>
    <property type="match status" value="1"/>
</dbReference>
<evidence type="ECO:0000259" key="3">
    <source>
        <dbReference type="SMART" id="SM00827"/>
    </source>
</evidence>
<accession>A0ABU7Q9U3</accession>
<dbReference type="InterPro" id="IPR014043">
    <property type="entry name" value="Acyl_transferase_dom"/>
</dbReference>
<dbReference type="Gene3D" id="3.40.366.10">
    <property type="entry name" value="Malonyl-Coenzyme A Acyl Carrier Protein, domain 2"/>
    <property type="match status" value="1"/>
</dbReference>
<dbReference type="SMART" id="SM00827">
    <property type="entry name" value="PKS_AT"/>
    <property type="match status" value="1"/>
</dbReference>
<evidence type="ECO:0000256" key="2">
    <source>
        <dbReference type="ARBA" id="ARBA00022553"/>
    </source>
</evidence>
<dbReference type="InterPro" id="IPR016035">
    <property type="entry name" value="Acyl_Trfase/lysoPLipase"/>
</dbReference>